<feature type="domain" description="ABC-2 type transporter transmembrane" evidence="6">
    <location>
        <begin position="60"/>
        <end position="182"/>
    </location>
</feature>
<dbReference type="EMBL" id="FOTW01000015">
    <property type="protein sequence ID" value="SFM22224.1"/>
    <property type="molecule type" value="Genomic_DNA"/>
</dbReference>
<keyword evidence="8" id="KW-1185">Reference proteome</keyword>
<feature type="transmembrane region" description="Helical" evidence="5">
    <location>
        <begin position="63"/>
        <end position="85"/>
    </location>
</feature>
<feature type="transmembrane region" description="Helical" evidence="5">
    <location>
        <begin position="238"/>
        <end position="260"/>
    </location>
</feature>
<evidence type="ECO:0000256" key="5">
    <source>
        <dbReference type="SAM" id="Phobius"/>
    </source>
</evidence>
<feature type="transmembrane region" description="Helical" evidence="5">
    <location>
        <begin position="139"/>
        <end position="163"/>
    </location>
</feature>
<feature type="transmembrane region" description="Helical" evidence="5">
    <location>
        <begin position="105"/>
        <end position="132"/>
    </location>
</feature>
<dbReference type="Proteomes" id="UP000199470">
    <property type="component" value="Unassembled WGS sequence"/>
</dbReference>
<keyword evidence="2 5" id="KW-0812">Transmembrane</keyword>
<evidence type="ECO:0000313" key="7">
    <source>
        <dbReference type="EMBL" id="SFM22224.1"/>
    </source>
</evidence>
<evidence type="ECO:0000256" key="4">
    <source>
        <dbReference type="ARBA" id="ARBA00023136"/>
    </source>
</evidence>
<reference evidence="7 8" key="1">
    <citation type="submission" date="2016-10" db="EMBL/GenBank/DDBJ databases">
        <authorList>
            <person name="de Groot N.N."/>
        </authorList>
    </citation>
    <scope>NUCLEOTIDE SEQUENCE [LARGE SCALE GENOMIC DNA]</scope>
    <source>
        <strain evidence="7 8">ATCC 43154</strain>
    </source>
</reference>
<dbReference type="InterPro" id="IPR013525">
    <property type="entry name" value="ABC2_TM"/>
</dbReference>
<keyword evidence="3 5" id="KW-1133">Transmembrane helix</keyword>
<gene>
    <name evidence="7" type="ORF">SAMN02982985_03238</name>
</gene>
<sequence length="264" mass="26873">MTAAPPAAPLLRPALTIARYTLLEALRNRLLWLLLLAAAGAVGLGALLHAVALTEGGQLQAAVLAALLRLAAVFLLAAFVVTSIAREAQDKGLELLLALPLPRAAYLLGKLAGFAAAAALPALLFGALALGLAPPGQAALWAASLLCELWIVAAFSLLCALGLGQTLPALAAVAAFYLLARLIGTLQLLGHAADAGHGAAGRLLAGGVDLLALLLPHLDGFTRSDWLVYHGGSGADLLAVLAQSALYVALLASAALFDLYRKNV</sequence>
<evidence type="ECO:0000256" key="1">
    <source>
        <dbReference type="ARBA" id="ARBA00004141"/>
    </source>
</evidence>
<evidence type="ECO:0000256" key="3">
    <source>
        <dbReference type="ARBA" id="ARBA00022989"/>
    </source>
</evidence>
<dbReference type="GO" id="GO:0140359">
    <property type="term" value="F:ABC-type transporter activity"/>
    <property type="evidence" value="ECO:0007669"/>
    <property type="project" value="InterPro"/>
</dbReference>
<evidence type="ECO:0000259" key="6">
    <source>
        <dbReference type="Pfam" id="PF12698"/>
    </source>
</evidence>
<protein>
    <submittedName>
        <fullName evidence="7">ABC-2 family transporter protein</fullName>
    </submittedName>
</protein>
<feature type="transmembrane region" description="Helical" evidence="5">
    <location>
        <begin position="169"/>
        <end position="189"/>
    </location>
</feature>
<organism evidence="7 8">
    <name type="scientific">Rugamonas rubra</name>
    <dbReference type="NCBI Taxonomy" id="758825"/>
    <lineage>
        <taxon>Bacteria</taxon>
        <taxon>Pseudomonadati</taxon>
        <taxon>Pseudomonadota</taxon>
        <taxon>Betaproteobacteria</taxon>
        <taxon>Burkholderiales</taxon>
        <taxon>Oxalobacteraceae</taxon>
        <taxon>Telluria group</taxon>
        <taxon>Rugamonas</taxon>
    </lineage>
</organism>
<keyword evidence="4 5" id="KW-0472">Membrane</keyword>
<dbReference type="STRING" id="758825.SAMN02982985_03238"/>
<dbReference type="GO" id="GO:0005886">
    <property type="term" value="C:plasma membrane"/>
    <property type="evidence" value="ECO:0007669"/>
    <property type="project" value="UniProtKB-SubCell"/>
</dbReference>
<comment type="subcellular location">
    <subcellularLocation>
        <location evidence="1">Membrane</location>
        <topology evidence="1">Multi-pass membrane protein</topology>
    </subcellularLocation>
</comment>
<dbReference type="Pfam" id="PF12698">
    <property type="entry name" value="ABC2_membrane_3"/>
    <property type="match status" value="1"/>
</dbReference>
<evidence type="ECO:0000256" key="2">
    <source>
        <dbReference type="ARBA" id="ARBA00022692"/>
    </source>
</evidence>
<feature type="transmembrane region" description="Helical" evidence="5">
    <location>
        <begin position="30"/>
        <end position="51"/>
    </location>
</feature>
<name>A0A1I4P2Z6_9BURK</name>
<proteinExistence type="predicted"/>
<evidence type="ECO:0000313" key="8">
    <source>
        <dbReference type="Proteomes" id="UP000199470"/>
    </source>
</evidence>
<dbReference type="RefSeq" id="WP_093388730.1">
    <property type="nucleotide sequence ID" value="NZ_FOTW01000015.1"/>
</dbReference>
<dbReference type="AlphaFoldDB" id="A0A1I4P2Z6"/>
<accession>A0A1I4P2Z6</accession>